<dbReference type="NCBIfam" id="TIGR02532">
    <property type="entry name" value="IV_pilin_GFxxxE"/>
    <property type="match status" value="1"/>
</dbReference>
<gene>
    <name evidence="2" type="ORF">BGE01nite_42700</name>
</gene>
<organism evidence="2 3">
    <name type="scientific">Brevifollis gellanilyticus</name>
    <dbReference type="NCBI Taxonomy" id="748831"/>
    <lineage>
        <taxon>Bacteria</taxon>
        <taxon>Pseudomonadati</taxon>
        <taxon>Verrucomicrobiota</taxon>
        <taxon>Verrucomicrobiia</taxon>
        <taxon>Verrucomicrobiales</taxon>
        <taxon>Verrucomicrobiaceae</taxon>
    </lineage>
</organism>
<dbReference type="InterPro" id="IPR045584">
    <property type="entry name" value="Pilin-like"/>
</dbReference>
<keyword evidence="3" id="KW-1185">Reference proteome</keyword>
<evidence type="ECO:0000256" key="1">
    <source>
        <dbReference type="SAM" id="Phobius"/>
    </source>
</evidence>
<dbReference type="RefSeq" id="WP_146853447.1">
    <property type="nucleotide sequence ID" value="NZ_BKAG01000039.1"/>
</dbReference>
<name>A0A512ME14_9BACT</name>
<accession>A0A512ME14</accession>
<proteinExistence type="predicted"/>
<dbReference type="OrthoDB" id="193442at2"/>
<comment type="caution">
    <text evidence="2">The sequence shown here is derived from an EMBL/GenBank/DDBJ whole genome shotgun (WGS) entry which is preliminary data.</text>
</comment>
<protein>
    <recommendedName>
        <fullName evidence="4">Prepilin-type N-terminal cleavage/methylation domain-containing protein</fullName>
    </recommendedName>
</protein>
<dbReference type="Pfam" id="PF07963">
    <property type="entry name" value="N_methyl"/>
    <property type="match status" value="1"/>
</dbReference>
<sequence>MNSHPSTLRASRRGFSMVEMIACVSIIGIIAFLAIPSITRMRSDSERNLAISRAESLNLAMATYIQVAGRSQAANEWTSATNAQAKYEKIRPYLAYAETTLTAYMPQDYGITFPVSITSMTKASLTGPSGNIPY</sequence>
<dbReference type="Proteomes" id="UP000321577">
    <property type="component" value="Unassembled WGS sequence"/>
</dbReference>
<dbReference type="InterPro" id="IPR012902">
    <property type="entry name" value="N_methyl_site"/>
</dbReference>
<evidence type="ECO:0008006" key="4">
    <source>
        <dbReference type="Google" id="ProtNLM"/>
    </source>
</evidence>
<reference evidence="2 3" key="1">
    <citation type="submission" date="2019-07" db="EMBL/GenBank/DDBJ databases">
        <title>Whole genome shotgun sequence of Brevifollis gellanilyticus NBRC 108608.</title>
        <authorList>
            <person name="Hosoyama A."/>
            <person name="Uohara A."/>
            <person name="Ohji S."/>
            <person name="Ichikawa N."/>
        </authorList>
    </citation>
    <scope>NUCLEOTIDE SEQUENCE [LARGE SCALE GENOMIC DNA]</scope>
    <source>
        <strain evidence="2 3">NBRC 108608</strain>
    </source>
</reference>
<dbReference type="EMBL" id="BKAG01000039">
    <property type="protein sequence ID" value="GEP44979.1"/>
    <property type="molecule type" value="Genomic_DNA"/>
</dbReference>
<dbReference type="AlphaFoldDB" id="A0A512ME14"/>
<feature type="transmembrane region" description="Helical" evidence="1">
    <location>
        <begin position="15"/>
        <end position="35"/>
    </location>
</feature>
<dbReference type="Gene3D" id="3.30.700.10">
    <property type="entry name" value="Glycoprotein, Type 4 Pilin"/>
    <property type="match status" value="1"/>
</dbReference>
<evidence type="ECO:0000313" key="2">
    <source>
        <dbReference type="EMBL" id="GEP44979.1"/>
    </source>
</evidence>
<keyword evidence="1" id="KW-0472">Membrane</keyword>
<keyword evidence="1" id="KW-0812">Transmembrane</keyword>
<keyword evidence="1" id="KW-1133">Transmembrane helix</keyword>
<evidence type="ECO:0000313" key="3">
    <source>
        <dbReference type="Proteomes" id="UP000321577"/>
    </source>
</evidence>
<dbReference type="SUPFAM" id="SSF54523">
    <property type="entry name" value="Pili subunits"/>
    <property type="match status" value="1"/>
</dbReference>